<gene>
    <name evidence="2" type="ORF">FHU37_004225</name>
</gene>
<dbReference type="Proteomes" id="UP000567795">
    <property type="component" value="Unassembled WGS sequence"/>
</dbReference>
<dbReference type="Pfam" id="PF04149">
    <property type="entry name" value="DUF397"/>
    <property type="match status" value="1"/>
</dbReference>
<organism evidence="2 3">
    <name type="scientific">Allostreptomyces psammosilenae</name>
    <dbReference type="NCBI Taxonomy" id="1892865"/>
    <lineage>
        <taxon>Bacteria</taxon>
        <taxon>Bacillati</taxon>
        <taxon>Actinomycetota</taxon>
        <taxon>Actinomycetes</taxon>
        <taxon>Kitasatosporales</taxon>
        <taxon>Streptomycetaceae</taxon>
        <taxon>Allostreptomyces</taxon>
    </lineage>
</organism>
<name>A0A853AA81_9ACTN</name>
<proteinExistence type="predicted"/>
<evidence type="ECO:0000259" key="1">
    <source>
        <dbReference type="Pfam" id="PF04149"/>
    </source>
</evidence>
<dbReference type="InterPro" id="IPR007278">
    <property type="entry name" value="DUF397"/>
</dbReference>
<dbReference type="RefSeq" id="WP_179815726.1">
    <property type="nucleotide sequence ID" value="NZ_JACBZD010000001.1"/>
</dbReference>
<comment type="caution">
    <text evidence="2">The sequence shown here is derived from an EMBL/GenBank/DDBJ whole genome shotgun (WGS) entry which is preliminary data.</text>
</comment>
<accession>A0A853AA81</accession>
<sequence>MSPDFVWIASSYSGPNNNCVEWAPKALPVAVPVRDSKNPDGPTLTFSRHAWAAFVESVKSGRIS</sequence>
<dbReference type="AlphaFoldDB" id="A0A853AA81"/>
<evidence type="ECO:0000313" key="2">
    <source>
        <dbReference type="EMBL" id="NYI07282.1"/>
    </source>
</evidence>
<reference evidence="2 3" key="1">
    <citation type="submission" date="2020-07" db="EMBL/GenBank/DDBJ databases">
        <title>Sequencing the genomes of 1000 actinobacteria strains.</title>
        <authorList>
            <person name="Klenk H.-P."/>
        </authorList>
    </citation>
    <scope>NUCLEOTIDE SEQUENCE [LARGE SCALE GENOMIC DNA]</scope>
    <source>
        <strain evidence="2 3">DSM 42178</strain>
    </source>
</reference>
<protein>
    <recommendedName>
        <fullName evidence="1">DUF397 domain-containing protein</fullName>
    </recommendedName>
</protein>
<evidence type="ECO:0000313" key="3">
    <source>
        <dbReference type="Proteomes" id="UP000567795"/>
    </source>
</evidence>
<dbReference type="EMBL" id="JACBZD010000001">
    <property type="protein sequence ID" value="NYI07282.1"/>
    <property type="molecule type" value="Genomic_DNA"/>
</dbReference>
<feature type="domain" description="DUF397" evidence="1">
    <location>
        <begin position="6"/>
        <end position="59"/>
    </location>
</feature>
<keyword evidence="3" id="KW-1185">Reference proteome</keyword>